<protein>
    <submittedName>
        <fullName evidence="4">Transcriptional regulator, Spx/MgsR family</fullName>
        <ecNumber evidence="4">1.20.4.1</ecNumber>
    </submittedName>
</protein>
<dbReference type="InterPro" id="IPR006660">
    <property type="entry name" value="Arsenate_reductase-like"/>
</dbReference>
<dbReference type="NCBIfam" id="TIGR01617">
    <property type="entry name" value="arsC_related"/>
    <property type="match status" value="1"/>
</dbReference>
<dbReference type="OrthoDB" id="9794155at2"/>
<dbReference type="CDD" id="cd03036">
    <property type="entry name" value="ArsC_like"/>
    <property type="match status" value="1"/>
</dbReference>
<evidence type="ECO:0000313" key="5">
    <source>
        <dbReference type="Proteomes" id="UP000004069"/>
    </source>
</evidence>
<accession>D4YSB2</accession>
<evidence type="ECO:0000256" key="3">
    <source>
        <dbReference type="PROSITE-ProRule" id="PRU01282"/>
    </source>
</evidence>
<dbReference type="Gene3D" id="3.40.30.10">
    <property type="entry name" value="Glutaredoxin"/>
    <property type="match status" value="1"/>
</dbReference>
<dbReference type="GO" id="GO:0008794">
    <property type="term" value="F:arsenate reductase (glutaredoxin) activity"/>
    <property type="evidence" value="ECO:0007669"/>
    <property type="project" value="UniProtKB-EC"/>
</dbReference>
<dbReference type="STRING" id="83683.B1745_02550"/>
<gene>
    <name evidence="4" type="primary">arsC</name>
    <name evidence="4" type="ORF">HMPREF0493_0390</name>
</gene>
<keyword evidence="4" id="KW-0560">Oxidoreductase</keyword>
<dbReference type="SUPFAM" id="SSF52833">
    <property type="entry name" value="Thioredoxin-like"/>
    <property type="match status" value="1"/>
</dbReference>
<dbReference type="RefSeq" id="WP_006351544.1">
    <property type="nucleotide sequence ID" value="NZ_ADNY01000013.1"/>
</dbReference>
<dbReference type="AlphaFoldDB" id="D4YSB2"/>
<dbReference type="InterPro" id="IPR006504">
    <property type="entry name" value="Tscrpt_reg_Spx/MgsR"/>
</dbReference>
<keyword evidence="2" id="KW-0676">Redox-active center</keyword>
<dbReference type="Proteomes" id="UP000004069">
    <property type="component" value="Unassembled WGS sequence"/>
</dbReference>
<evidence type="ECO:0000313" key="4">
    <source>
        <dbReference type="EMBL" id="EFG55927.1"/>
    </source>
</evidence>
<keyword evidence="1" id="KW-1015">Disulfide bond</keyword>
<dbReference type="Pfam" id="PF03960">
    <property type="entry name" value="ArsC"/>
    <property type="match status" value="1"/>
</dbReference>
<dbReference type="PATRIC" id="fig|585524.9.peg.986"/>
<proteinExistence type="inferred from homology"/>
<comment type="similarity">
    <text evidence="3">Belongs to the ArsC family.</text>
</comment>
<dbReference type="EC" id="1.20.4.1" evidence="4"/>
<dbReference type="PANTHER" id="PTHR30041:SF8">
    <property type="entry name" value="PROTEIN YFFB"/>
    <property type="match status" value="1"/>
</dbReference>
<name>D4YSB2_9LACO</name>
<dbReference type="PANTHER" id="PTHR30041">
    <property type="entry name" value="ARSENATE REDUCTASE"/>
    <property type="match status" value="1"/>
</dbReference>
<keyword evidence="5" id="KW-1185">Reference proteome</keyword>
<dbReference type="EMBL" id="ADNY01000013">
    <property type="protein sequence ID" value="EFG55927.1"/>
    <property type="molecule type" value="Genomic_DNA"/>
</dbReference>
<dbReference type="eggNOG" id="COG1393">
    <property type="taxonomic scope" value="Bacteria"/>
</dbReference>
<evidence type="ECO:0000256" key="2">
    <source>
        <dbReference type="ARBA" id="ARBA00023284"/>
    </source>
</evidence>
<dbReference type="PROSITE" id="PS51353">
    <property type="entry name" value="ARSC"/>
    <property type="match status" value="1"/>
</dbReference>
<reference evidence="4 5" key="1">
    <citation type="submission" date="2010-04" db="EMBL/GenBank/DDBJ databases">
        <authorList>
            <person name="Muzny D."/>
            <person name="Qin X."/>
            <person name="Deng J."/>
            <person name="Jiang H."/>
            <person name="Liu Y."/>
            <person name="Qu J."/>
            <person name="Song X.-Z."/>
            <person name="Zhang L."/>
            <person name="Thornton R."/>
            <person name="Coyle M."/>
            <person name="Francisco L."/>
            <person name="Jackson L."/>
            <person name="Javaid M."/>
            <person name="Korchina V."/>
            <person name="Kovar C."/>
            <person name="Mata R."/>
            <person name="Mathew T."/>
            <person name="Ngo R."/>
            <person name="Nguyen L."/>
            <person name="Nguyen N."/>
            <person name="Okwuonu G."/>
            <person name="Ongeri F."/>
            <person name="Pham C."/>
            <person name="Simmons D."/>
            <person name="Wilczek-Boney K."/>
            <person name="Hale W."/>
            <person name="Jakkamsetti A."/>
            <person name="Pham P."/>
            <person name="Ruth R."/>
            <person name="San Lucas F."/>
            <person name="Warren J."/>
            <person name="Zhang J."/>
            <person name="Zhao Z."/>
            <person name="Zhou C."/>
            <person name="Zhu D."/>
            <person name="Lee S."/>
            <person name="Bess C."/>
            <person name="Blankenburg K."/>
            <person name="Forbes L."/>
            <person name="Fu Q."/>
            <person name="Gubbala S."/>
            <person name="Hirani K."/>
            <person name="Jayaseelan J.C."/>
            <person name="Lara F."/>
            <person name="Munidasa M."/>
            <person name="Palculict T."/>
            <person name="Patil S."/>
            <person name="Pu L.-L."/>
            <person name="Saada N."/>
            <person name="Tang L."/>
            <person name="Weissenberger G."/>
            <person name="Zhu Y."/>
            <person name="Hemphill L."/>
            <person name="Shang Y."/>
            <person name="Youmans B."/>
            <person name="Ayvaz T."/>
            <person name="Ross M."/>
            <person name="Santibanez J."/>
            <person name="Aqrawi P."/>
            <person name="Gross S."/>
            <person name="Joshi V."/>
            <person name="Fowler G."/>
            <person name="Nazareth L."/>
            <person name="Reid J."/>
            <person name="Worley K."/>
            <person name="Petrosino J."/>
            <person name="Highlander S."/>
            <person name="Gibbs R."/>
        </authorList>
    </citation>
    <scope>NUCLEOTIDE SEQUENCE [LARGE SCALE GENOMIC DNA]</scope>
    <source>
        <strain evidence="4 5">DSM 11664</strain>
    </source>
</reference>
<evidence type="ECO:0000256" key="1">
    <source>
        <dbReference type="ARBA" id="ARBA00023157"/>
    </source>
</evidence>
<dbReference type="InterPro" id="IPR036249">
    <property type="entry name" value="Thioredoxin-like_sf"/>
</dbReference>
<sequence length="120" mass="14333">MIKFYGYKRCSTSRKAQKWFDDHHIKYEFQDLVAVPPKKEDLIKWLTAYQNRGLRYFFNTSGQHYRAQNLKEKIPTMTIAQAAELMANDGKLIKRPLVVDEKHLTCGFKEDIYKETWLQK</sequence>
<organism evidence="4 5">
    <name type="scientific">Lactobacillus amylolyticus DSM 11664</name>
    <dbReference type="NCBI Taxonomy" id="585524"/>
    <lineage>
        <taxon>Bacteria</taxon>
        <taxon>Bacillati</taxon>
        <taxon>Bacillota</taxon>
        <taxon>Bacilli</taxon>
        <taxon>Lactobacillales</taxon>
        <taxon>Lactobacillaceae</taxon>
        <taxon>Lactobacillus</taxon>
    </lineage>
</organism>
<comment type="caution">
    <text evidence="4">The sequence shown here is derived from an EMBL/GenBank/DDBJ whole genome shotgun (WGS) entry which is preliminary data.</text>
</comment>